<dbReference type="KEGG" id="lit:FPZ52_00605"/>
<organism evidence="1 2">
    <name type="scientific">Qingshengfaniella alkalisoli</name>
    <dbReference type="NCBI Taxonomy" id="2599296"/>
    <lineage>
        <taxon>Bacteria</taxon>
        <taxon>Pseudomonadati</taxon>
        <taxon>Pseudomonadota</taxon>
        <taxon>Alphaproteobacteria</taxon>
        <taxon>Rhodobacterales</taxon>
        <taxon>Paracoccaceae</taxon>
        <taxon>Qingshengfaniella</taxon>
    </lineage>
</organism>
<gene>
    <name evidence="1" type="ORF">FPZ52_00605</name>
</gene>
<name>A0A5B8IRR3_9RHOB</name>
<dbReference type="AlphaFoldDB" id="A0A5B8IRR3"/>
<keyword evidence="2" id="KW-1185">Reference proteome</keyword>
<evidence type="ECO:0000313" key="2">
    <source>
        <dbReference type="Proteomes" id="UP000318483"/>
    </source>
</evidence>
<accession>A0A5B8IRR3</accession>
<evidence type="ECO:0000313" key="1">
    <source>
        <dbReference type="EMBL" id="QDY68264.1"/>
    </source>
</evidence>
<protein>
    <submittedName>
        <fullName evidence="1">Uncharacterized protein</fullName>
    </submittedName>
</protein>
<reference evidence="1 2" key="1">
    <citation type="submission" date="2019-07" db="EMBL/GenBank/DDBJ databases">
        <title>Litoreibacter alkalisoli sp. nov., isolated from saline-alkaline soil.</title>
        <authorList>
            <person name="Wang S."/>
            <person name="Xu L."/>
            <person name="Xing Y.-T."/>
            <person name="Sun J.-Q."/>
        </authorList>
    </citation>
    <scope>NUCLEOTIDE SEQUENCE [LARGE SCALE GENOMIC DNA]</scope>
    <source>
        <strain evidence="1 2">LN3S51</strain>
    </source>
</reference>
<dbReference type="RefSeq" id="WP_146362722.1">
    <property type="nucleotide sequence ID" value="NZ_CP042261.1"/>
</dbReference>
<dbReference type="Proteomes" id="UP000318483">
    <property type="component" value="Chromosome"/>
</dbReference>
<dbReference type="EMBL" id="CP042261">
    <property type="protein sequence ID" value="QDY68264.1"/>
    <property type="molecule type" value="Genomic_DNA"/>
</dbReference>
<sequence length="135" mass="14316">MIMIGGYRVGLNGFVAKSGGRVTPDMRKTLGGLTRGVSAAGSAPGITMRLDARGRRTSVTANDIRELVTAGDLDGRVTVNADTTMASAPTVARKARNCGRYRDVRFQAGGTRRVQRIFARGRIRGVIGDIVPILA</sequence>
<proteinExistence type="predicted"/>